<dbReference type="InterPro" id="IPR050763">
    <property type="entry name" value="ABC_transporter_ATP-binding"/>
</dbReference>
<evidence type="ECO:0000256" key="1">
    <source>
        <dbReference type="ARBA" id="ARBA00022448"/>
    </source>
</evidence>
<keyword evidence="1" id="KW-0813">Transport</keyword>
<dbReference type="Proteomes" id="UP000240322">
    <property type="component" value="Unassembled WGS sequence"/>
</dbReference>
<dbReference type="SMART" id="SM00382">
    <property type="entry name" value="AAA"/>
    <property type="match status" value="1"/>
</dbReference>
<dbReference type="SUPFAM" id="SSF52540">
    <property type="entry name" value="P-loop containing nucleoside triphosphate hydrolases"/>
    <property type="match status" value="1"/>
</dbReference>
<feature type="domain" description="ABC transporter" evidence="4">
    <location>
        <begin position="7"/>
        <end position="237"/>
    </location>
</feature>
<dbReference type="InterPro" id="IPR003593">
    <property type="entry name" value="AAA+_ATPase"/>
</dbReference>
<dbReference type="PROSITE" id="PS50893">
    <property type="entry name" value="ABC_TRANSPORTER_2"/>
    <property type="match status" value="1"/>
</dbReference>
<keyword evidence="3 5" id="KW-0067">ATP-binding</keyword>
<evidence type="ECO:0000256" key="3">
    <source>
        <dbReference type="ARBA" id="ARBA00022840"/>
    </source>
</evidence>
<evidence type="ECO:0000313" key="5">
    <source>
        <dbReference type="EMBL" id="PSN92263.1"/>
    </source>
</evidence>
<dbReference type="GO" id="GO:0005524">
    <property type="term" value="F:ATP binding"/>
    <property type="evidence" value="ECO:0007669"/>
    <property type="project" value="UniProtKB-KW"/>
</dbReference>
<protein>
    <submittedName>
        <fullName evidence="5">Multidrug ABC transporter ATP-binding protein</fullName>
    </submittedName>
</protein>
<dbReference type="InterPro" id="IPR027417">
    <property type="entry name" value="P-loop_NTPase"/>
</dbReference>
<dbReference type="AlphaFoldDB" id="A0A2R6B0Z4"/>
<gene>
    <name evidence="5" type="ORF">B9Q03_01695</name>
</gene>
<evidence type="ECO:0000313" key="6">
    <source>
        <dbReference type="Proteomes" id="UP000240322"/>
    </source>
</evidence>
<reference evidence="5 6" key="1">
    <citation type="submission" date="2017-04" db="EMBL/GenBank/DDBJ databases">
        <title>Novel microbial lineages endemic to geothermal iron-oxide mats fill important gaps in the evolutionary history of Archaea.</title>
        <authorList>
            <person name="Jay Z.J."/>
            <person name="Beam J.P."/>
            <person name="Dlakic M."/>
            <person name="Rusch D.B."/>
            <person name="Kozubal M.A."/>
            <person name="Inskeep W.P."/>
        </authorList>
    </citation>
    <scope>NUCLEOTIDE SEQUENCE [LARGE SCALE GENOMIC DNA]</scope>
    <source>
        <strain evidence="5">OSP_D</strain>
    </source>
</reference>
<name>A0A2R6B0Z4_9ARCH</name>
<dbReference type="PANTHER" id="PTHR42711:SF18">
    <property type="entry name" value="ABC TRANSPORTER, ATP-BINDING PROTEIN"/>
    <property type="match status" value="1"/>
</dbReference>
<organism evidence="5 6">
    <name type="scientific">Candidatus Marsarchaeota G2 archaeon OSP_D</name>
    <dbReference type="NCBI Taxonomy" id="1978157"/>
    <lineage>
        <taxon>Archaea</taxon>
        <taxon>Candidatus Marsarchaeota</taxon>
        <taxon>Candidatus Marsarchaeota group 2</taxon>
    </lineage>
</organism>
<dbReference type="PROSITE" id="PS00211">
    <property type="entry name" value="ABC_TRANSPORTER_1"/>
    <property type="match status" value="1"/>
</dbReference>
<comment type="caution">
    <text evidence="5">The sequence shown here is derived from an EMBL/GenBank/DDBJ whole genome shotgun (WGS) entry which is preliminary data.</text>
</comment>
<dbReference type="InterPro" id="IPR003439">
    <property type="entry name" value="ABC_transporter-like_ATP-bd"/>
</dbReference>
<evidence type="ECO:0000256" key="2">
    <source>
        <dbReference type="ARBA" id="ARBA00022741"/>
    </source>
</evidence>
<accession>A0A2R6B0Z4</accession>
<dbReference type="GO" id="GO:0016887">
    <property type="term" value="F:ATP hydrolysis activity"/>
    <property type="evidence" value="ECO:0007669"/>
    <property type="project" value="InterPro"/>
</dbReference>
<dbReference type="PANTHER" id="PTHR42711">
    <property type="entry name" value="ABC TRANSPORTER ATP-BINDING PROTEIN"/>
    <property type="match status" value="1"/>
</dbReference>
<dbReference type="Gene3D" id="3.40.50.300">
    <property type="entry name" value="P-loop containing nucleotide triphosphate hydrolases"/>
    <property type="match status" value="1"/>
</dbReference>
<dbReference type="Pfam" id="PF00005">
    <property type="entry name" value="ABC_tran"/>
    <property type="match status" value="1"/>
</dbReference>
<keyword evidence="2" id="KW-0547">Nucleotide-binding</keyword>
<evidence type="ECO:0000259" key="4">
    <source>
        <dbReference type="PROSITE" id="PS50893"/>
    </source>
</evidence>
<sequence>MSPEDVIVVSDLNHTYDGKRYVLSGVSFRVKRGEVFGLLGRNGAGKTTLIKILTTLIRPTAGRISILGLDPYTHGAEVRRRIGVVQQDDSYDYTSVEGNLDIYGMLWGVPKSERLKRIEELLELFSLSDVRKKSVFDLSGGQRRRLQVAREFMHNMDILFLDEPTVGLDVIMRRTLLDRIKELARSGLTVIFTTHNLEEADYLCDRIAVIDSGRILAMDSVDNLKRIYGKKTVELVLGRGSRDLFLREVRSRIPNVDLKESDSTIKIVNTDPSFVLGVITEASRVSGVEIEWLNVRGSTLEDVFLATIGGGAVVES</sequence>
<proteinExistence type="predicted"/>
<dbReference type="InterPro" id="IPR017871">
    <property type="entry name" value="ABC_transporter-like_CS"/>
</dbReference>
<dbReference type="EMBL" id="NEXE01000007">
    <property type="protein sequence ID" value="PSN92263.1"/>
    <property type="molecule type" value="Genomic_DNA"/>
</dbReference>